<protein>
    <submittedName>
        <fullName evidence="11">TRAP transporter small permease subunit</fullName>
    </submittedName>
</protein>
<evidence type="ECO:0000256" key="3">
    <source>
        <dbReference type="ARBA" id="ARBA00022475"/>
    </source>
</evidence>
<accession>A0A9X1S594</accession>
<dbReference type="EMBL" id="JAJFZP010000006">
    <property type="protein sequence ID" value="MCC3269170.1"/>
    <property type="molecule type" value="Genomic_DNA"/>
</dbReference>
<organism evidence="11 12">
    <name type="scientific">Arthrobacter gengyunqii</name>
    <dbReference type="NCBI Taxonomy" id="2886940"/>
    <lineage>
        <taxon>Bacteria</taxon>
        <taxon>Bacillati</taxon>
        <taxon>Actinomycetota</taxon>
        <taxon>Actinomycetes</taxon>
        <taxon>Micrococcales</taxon>
        <taxon>Micrococcaceae</taxon>
        <taxon>Arthrobacter</taxon>
    </lineage>
</organism>
<name>A0A9X1S594_9MICC</name>
<evidence type="ECO:0000256" key="6">
    <source>
        <dbReference type="ARBA" id="ARBA00022989"/>
    </source>
</evidence>
<keyword evidence="5 9" id="KW-0812">Transmembrane</keyword>
<keyword evidence="2" id="KW-0813">Transport</keyword>
<feature type="domain" description="Tripartite ATP-independent periplasmic transporters DctQ component" evidence="10">
    <location>
        <begin position="38"/>
        <end position="167"/>
    </location>
</feature>
<keyword evidence="3" id="KW-1003">Cell membrane</keyword>
<dbReference type="PANTHER" id="PTHR35011:SF10">
    <property type="entry name" value="TRAP TRANSPORTER SMALL PERMEASE PROTEIN"/>
    <property type="match status" value="1"/>
</dbReference>
<feature type="transmembrane region" description="Helical" evidence="9">
    <location>
        <begin position="62"/>
        <end position="79"/>
    </location>
</feature>
<keyword evidence="7 9" id="KW-0472">Membrane</keyword>
<proteinExistence type="inferred from homology"/>
<feature type="transmembrane region" description="Helical" evidence="9">
    <location>
        <begin position="105"/>
        <end position="126"/>
    </location>
</feature>
<dbReference type="GO" id="GO:0015740">
    <property type="term" value="P:C4-dicarboxylate transport"/>
    <property type="evidence" value="ECO:0007669"/>
    <property type="project" value="TreeGrafter"/>
</dbReference>
<evidence type="ECO:0000256" key="8">
    <source>
        <dbReference type="ARBA" id="ARBA00038436"/>
    </source>
</evidence>
<dbReference type="InterPro" id="IPR007387">
    <property type="entry name" value="TRAP_DctQ"/>
</dbReference>
<evidence type="ECO:0000256" key="4">
    <source>
        <dbReference type="ARBA" id="ARBA00022519"/>
    </source>
</evidence>
<evidence type="ECO:0000256" key="7">
    <source>
        <dbReference type="ARBA" id="ARBA00023136"/>
    </source>
</evidence>
<comment type="subcellular location">
    <subcellularLocation>
        <location evidence="1">Cell inner membrane</location>
        <topology evidence="1">Multi-pass membrane protein</topology>
    </subcellularLocation>
</comment>
<dbReference type="GO" id="GO:0022857">
    <property type="term" value="F:transmembrane transporter activity"/>
    <property type="evidence" value="ECO:0007669"/>
    <property type="project" value="TreeGrafter"/>
</dbReference>
<evidence type="ECO:0000313" key="11">
    <source>
        <dbReference type="EMBL" id="MCC3269170.1"/>
    </source>
</evidence>
<comment type="caution">
    <text evidence="11">The sequence shown here is derived from an EMBL/GenBank/DDBJ whole genome shotgun (WGS) entry which is preliminary data.</text>
</comment>
<keyword evidence="4" id="KW-0997">Cell inner membrane</keyword>
<feature type="transmembrane region" description="Helical" evidence="9">
    <location>
        <begin position="27"/>
        <end position="47"/>
    </location>
</feature>
<dbReference type="RefSeq" id="WP_227907655.1">
    <property type="nucleotide sequence ID" value="NZ_CP095461.1"/>
</dbReference>
<evidence type="ECO:0000256" key="1">
    <source>
        <dbReference type="ARBA" id="ARBA00004429"/>
    </source>
</evidence>
<keyword evidence="6 9" id="KW-1133">Transmembrane helix</keyword>
<comment type="similarity">
    <text evidence="8">Belongs to the TRAP transporter small permease family.</text>
</comment>
<evidence type="ECO:0000256" key="2">
    <source>
        <dbReference type="ARBA" id="ARBA00022448"/>
    </source>
</evidence>
<evidence type="ECO:0000313" key="12">
    <source>
        <dbReference type="Proteomes" id="UP001139264"/>
    </source>
</evidence>
<gene>
    <name evidence="11" type="ORF">LJ751_07320</name>
</gene>
<reference evidence="11" key="1">
    <citation type="submission" date="2021-10" db="EMBL/GenBank/DDBJ databases">
        <title>Novel species in genus Arthrobacter.</title>
        <authorList>
            <person name="Liu Y."/>
        </authorList>
    </citation>
    <scope>NUCLEOTIDE SEQUENCE</scope>
    <source>
        <strain evidence="11">Zg-Y809</strain>
    </source>
</reference>
<dbReference type="GO" id="GO:0005886">
    <property type="term" value="C:plasma membrane"/>
    <property type="evidence" value="ECO:0007669"/>
    <property type="project" value="UniProtKB-SubCell"/>
</dbReference>
<sequence length="190" mass="20327">MAKKVIGNHEKALKTISQYLDTVDRGLSAMLISAMAVMLMAALVQVGARHLTTETVIGPDEIARYMMTGSTFLAIPVLARRRNHIAVDALAHYLPRGAKIWLQRLLLTVELVFLVIFACLAIEVFLASNEAGQRSVGLGIPLSWPLFPVVAGATIGAAVTAALLLESILKTGQPSVAELEEQVDVGGMKP</sequence>
<dbReference type="AlphaFoldDB" id="A0A9X1S594"/>
<evidence type="ECO:0000259" key="10">
    <source>
        <dbReference type="Pfam" id="PF04290"/>
    </source>
</evidence>
<feature type="transmembrane region" description="Helical" evidence="9">
    <location>
        <begin position="146"/>
        <end position="165"/>
    </location>
</feature>
<evidence type="ECO:0000256" key="9">
    <source>
        <dbReference type="SAM" id="Phobius"/>
    </source>
</evidence>
<dbReference type="Proteomes" id="UP001139264">
    <property type="component" value="Unassembled WGS sequence"/>
</dbReference>
<dbReference type="InterPro" id="IPR055348">
    <property type="entry name" value="DctQ"/>
</dbReference>
<dbReference type="PANTHER" id="PTHR35011">
    <property type="entry name" value="2,3-DIKETO-L-GULONATE TRAP TRANSPORTER SMALL PERMEASE PROTEIN YIAM"/>
    <property type="match status" value="1"/>
</dbReference>
<evidence type="ECO:0000256" key="5">
    <source>
        <dbReference type="ARBA" id="ARBA00022692"/>
    </source>
</evidence>
<dbReference type="Pfam" id="PF04290">
    <property type="entry name" value="DctQ"/>
    <property type="match status" value="1"/>
</dbReference>